<dbReference type="RefSeq" id="WP_179400460.1">
    <property type="nucleotide sequence ID" value="NZ_JACCCY010000007.1"/>
</dbReference>
<sequence length="222" mass="25228">MKTIKIIEQLLIDVDGVKAKTKNGKYQTVHLRQGNLDGACAVYSTMMNLILIGAVKFSDIRLSGNNYDKRYGIERLKKEFFDLKGLHREGNYFYHEEFDNIKEMLQRSFSKHVSSTHIEGNADEIIDKIHQNINNNQPLLISIAYKGSGSHALVAVGVEINEQNQPIKILCLDPGCETPKFTYWNSIIDLKPQGGKYNFRNITETGDCKYVQLQDVLVISSK</sequence>
<protein>
    <submittedName>
        <fullName evidence="1">Uncharacterized protein</fullName>
    </submittedName>
</protein>
<comment type="caution">
    <text evidence="1">The sequence shown here is derived from an EMBL/GenBank/DDBJ whole genome shotgun (WGS) entry which is preliminary data.</text>
</comment>
<evidence type="ECO:0000313" key="2">
    <source>
        <dbReference type="Proteomes" id="UP000574332"/>
    </source>
</evidence>
<organism evidence="1 2">
    <name type="scientific">Macellibacteroides fermentans</name>
    <dbReference type="NCBI Taxonomy" id="879969"/>
    <lineage>
        <taxon>Bacteria</taxon>
        <taxon>Pseudomonadati</taxon>
        <taxon>Bacteroidota</taxon>
        <taxon>Bacteroidia</taxon>
        <taxon>Bacteroidales</taxon>
        <taxon>Porphyromonadaceae</taxon>
        <taxon>Macellibacteroides</taxon>
    </lineage>
</organism>
<name>A0A8E2D5D8_9PORP</name>
<proteinExistence type="predicted"/>
<reference evidence="1 2" key="1">
    <citation type="submission" date="2020-07" db="EMBL/GenBank/DDBJ databases">
        <title>Genomic Encyclopedia of Type Strains, Phase IV (KMG-IV): sequencing the most valuable type-strain genomes for metagenomic binning, comparative biology and taxonomic classification.</title>
        <authorList>
            <person name="Goeker M."/>
        </authorList>
    </citation>
    <scope>NUCLEOTIDE SEQUENCE [LARGE SCALE GENOMIC DNA]</scope>
    <source>
        <strain evidence="1 2">DSM 23697</strain>
    </source>
</reference>
<dbReference type="EMBL" id="JACCCY010000007">
    <property type="protein sequence ID" value="NYI51111.1"/>
    <property type="molecule type" value="Genomic_DNA"/>
</dbReference>
<accession>A0A8E2D5D8</accession>
<dbReference type="AlphaFoldDB" id="A0A8E2D5D8"/>
<dbReference type="Proteomes" id="UP000574332">
    <property type="component" value="Unassembled WGS sequence"/>
</dbReference>
<gene>
    <name evidence="1" type="ORF">F5613_003284</name>
</gene>
<evidence type="ECO:0000313" key="1">
    <source>
        <dbReference type="EMBL" id="NYI51111.1"/>
    </source>
</evidence>
<keyword evidence="2" id="KW-1185">Reference proteome</keyword>